<evidence type="ECO:0000313" key="2">
    <source>
        <dbReference type="EMBL" id="GJS84637.1"/>
    </source>
</evidence>
<comment type="caution">
    <text evidence="2">The sequence shown here is derived from an EMBL/GenBank/DDBJ whole genome shotgun (WGS) entry which is preliminary data.</text>
</comment>
<dbReference type="PRINTS" id="PR01217">
    <property type="entry name" value="PRICHEXTENSN"/>
</dbReference>
<evidence type="ECO:0000313" key="3">
    <source>
        <dbReference type="Proteomes" id="UP001151760"/>
    </source>
</evidence>
<reference evidence="2" key="2">
    <citation type="submission" date="2022-01" db="EMBL/GenBank/DDBJ databases">
        <authorList>
            <person name="Yamashiro T."/>
            <person name="Shiraishi A."/>
            <person name="Satake H."/>
            <person name="Nakayama K."/>
        </authorList>
    </citation>
    <scope>NUCLEOTIDE SEQUENCE</scope>
</reference>
<sequence>MSDSEDSTVTYTLISNDYEEPSNVGSPRVVVYGYDGLPMHPPSPDYVPEPEHPPLLVYVPYIPEPAYPDFMPPENDVLPTEEQPLPAAVSPTADSPCYITESDLEEDPKEDDEDPEEDPADYPTNKDDDDDEESSKDDANDKEDEEHLAPTDSIPPLAYRIRDQLPIPFLSEAEVDRLLTISTPPPSPLTSYSSPLPQIPSPPLLVSPPLPISSSPLPASPTHPLGYRAAMIRLRAESPSISHLLSLPPPIVLPHTMASMAMIRAAAPSTYILAPRSETPPSGTPPLLPIPLPTSSPPLLLPSTDCRADVPEVTLPPRKRLCIAPGPRYEVGECSSAPTAMLTGGFRADYGFVGTLDAEIRCDPDREISYGITDVWMDPDEIAEEIPAIDVAELGQRMTNFVTTVRQDTDEIYGRLDDAQDDRSLISDQFNLLRRDKRAHACTDILMESEARASREAWVQSMDASDTARFEAQLAEAQTLLRTLQTQMAALQSQQTPARDPAHPDVPEEASSSS</sequence>
<keyword evidence="3" id="KW-1185">Reference proteome</keyword>
<feature type="region of interest" description="Disordered" evidence="1">
    <location>
        <begin position="66"/>
        <end position="157"/>
    </location>
</feature>
<gene>
    <name evidence="2" type="ORF">Tco_0751178</name>
</gene>
<feature type="region of interest" description="Disordered" evidence="1">
    <location>
        <begin position="489"/>
        <end position="514"/>
    </location>
</feature>
<dbReference type="Proteomes" id="UP001151760">
    <property type="component" value="Unassembled WGS sequence"/>
</dbReference>
<accession>A0ABQ4Z652</accession>
<feature type="compositionally biased region" description="Acidic residues" evidence="1">
    <location>
        <begin position="127"/>
        <end position="146"/>
    </location>
</feature>
<protein>
    <submittedName>
        <fullName evidence="2">Uncharacterized protein</fullName>
    </submittedName>
</protein>
<reference evidence="2" key="1">
    <citation type="journal article" date="2022" name="Int. J. Mol. Sci.">
        <title>Draft Genome of Tanacetum Coccineum: Genomic Comparison of Closely Related Tanacetum-Family Plants.</title>
        <authorList>
            <person name="Yamashiro T."/>
            <person name="Shiraishi A."/>
            <person name="Nakayama K."/>
            <person name="Satake H."/>
        </authorList>
    </citation>
    <scope>NUCLEOTIDE SEQUENCE</scope>
</reference>
<dbReference type="EMBL" id="BQNB010010989">
    <property type="protein sequence ID" value="GJS84637.1"/>
    <property type="molecule type" value="Genomic_DNA"/>
</dbReference>
<feature type="compositionally biased region" description="Acidic residues" evidence="1">
    <location>
        <begin position="102"/>
        <end position="120"/>
    </location>
</feature>
<evidence type="ECO:0000256" key="1">
    <source>
        <dbReference type="SAM" id="MobiDB-lite"/>
    </source>
</evidence>
<name>A0ABQ4Z652_9ASTR</name>
<organism evidence="2 3">
    <name type="scientific">Tanacetum coccineum</name>
    <dbReference type="NCBI Taxonomy" id="301880"/>
    <lineage>
        <taxon>Eukaryota</taxon>
        <taxon>Viridiplantae</taxon>
        <taxon>Streptophyta</taxon>
        <taxon>Embryophyta</taxon>
        <taxon>Tracheophyta</taxon>
        <taxon>Spermatophyta</taxon>
        <taxon>Magnoliopsida</taxon>
        <taxon>eudicotyledons</taxon>
        <taxon>Gunneridae</taxon>
        <taxon>Pentapetalae</taxon>
        <taxon>asterids</taxon>
        <taxon>campanulids</taxon>
        <taxon>Asterales</taxon>
        <taxon>Asteraceae</taxon>
        <taxon>Asteroideae</taxon>
        <taxon>Anthemideae</taxon>
        <taxon>Anthemidinae</taxon>
        <taxon>Tanacetum</taxon>
    </lineage>
</organism>
<proteinExistence type="predicted"/>